<protein>
    <recommendedName>
        <fullName evidence="1">F-box domain-containing protein</fullName>
    </recommendedName>
</protein>
<gene>
    <name evidence="2" type="ORF">CRE_30627</name>
</gene>
<dbReference type="PANTHER" id="PTHR21503">
    <property type="entry name" value="F-BOX-CONTAINING HYPOTHETICAL PROTEIN C.ELEGANS"/>
    <property type="match status" value="1"/>
</dbReference>
<dbReference type="Pfam" id="PF00646">
    <property type="entry name" value="F-box"/>
    <property type="match status" value="1"/>
</dbReference>
<proteinExistence type="predicted"/>
<dbReference type="Pfam" id="PF07735">
    <property type="entry name" value="FBA_2"/>
    <property type="match status" value="1"/>
</dbReference>
<dbReference type="InParanoid" id="E3NV58"/>
<dbReference type="PROSITE" id="PS50181">
    <property type="entry name" value="FBOX"/>
    <property type="match status" value="1"/>
</dbReference>
<dbReference type="AlphaFoldDB" id="E3NV58"/>
<dbReference type="InterPro" id="IPR001810">
    <property type="entry name" value="F-box_dom"/>
</dbReference>
<sequence length="361" mass="42782">MNLLLPILRLPFRAMEEVSKALHSIMKMISNRRDNKFPILRLPFLAIEEIFKTMDPIEIINFSKTSKKAKIITKAMVFNSKYVICVYIDTTLGIAINGTNNRVSCVYEMTSDKQMNGKIEEDKRNRFITRKVFKYSKNPIEEWKQLCKHVLEIFKKQSIDRLTMTMDAFVDHNVSIIDFLRTNVKSVDKCNLWHSEDENDVDEHAAYFLDKLKVSNELYFYLKIKNDNFNGKIPKNLKELYLPNSHWIGYEKLLNIDCKHVVLTNDRIWEEEWNLFLKKWIEMETHLNLEYLELDYRQLDIFRSHVLHDIPHEVVHEGVKRTLISFLNRKAKISGGIDIRRIDGKTATFIAQYNVFIMSIH</sequence>
<dbReference type="InterPro" id="IPR012885">
    <property type="entry name" value="F-box_Sdz-33"/>
</dbReference>
<reference evidence="2" key="1">
    <citation type="submission" date="2007-07" db="EMBL/GenBank/DDBJ databases">
        <title>PCAP assembly of the Caenorhabditis remanei genome.</title>
        <authorList>
            <consortium name="The Caenorhabditis remanei Sequencing Consortium"/>
            <person name="Wilson R.K."/>
        </authorList>
    </citation>
    <scope>NUCLEOTIDE SEQUENCE [LARGE SCALE GENOMIC DNA]</scope>
    <source>
        <strain evidence="2">PB4641</strain>
    </source>
</reference>
<dbReference type="EMBL" id="DS270811">
    <property type="protein sequence ID" value="EFO97460.1"/>
    <property type="molecule type" value="Genomic_DNA"/>
</dbReference>
<accession>E3NV58</accession>
<dbReference type="PANTHER" id="PTHR21503:SF8">
    <property type="entry name" value="F-BOX ASSOCIATED DOMAIN-CONTAINING PROTEIN-RELATED"/>
    <property type="match status" value="1"/>
</dbReference>
<dbReference type="HOGENOM" id="CLU_028840_3_1_1"/>
<feature type="domain" description="F-box" evidence="1">
    <location>
        <begin position="36"/>
        <end position="81"/>
    </location>
</feature>
<dbReference type="Proteomes" id="UP000008281">
    <property type="component" value="Unassembled WGS sequence"/>
</dbReference>
<keyword evidence="3" id="KW-1185">Reference proteome</keyword>
<evidence type="ECO:0000313" key="3">
    <source>
        <dbReference type="Proteomes" id="UP000008281"/>
    </source>
</evidence>
<evidence type="ECO:0000259" key="1">
    <source>
        <dbReference type="PROSITE" id="PS50181"/>
    </source>
</evidence>
<evidence type="ECO:0000313" key="2">
    <source>
        <dbReference type="EMBL" id="EFO97460.1"/>
    </source>
</evidence>
<name>E3NV58_CAERE</name>
<organism evidence="3">
    <name type="scientific">Caenorhabditis remanei</name>
    <name type="common">Caenorhabditis vulgaris</name>
    <dbReference type="NCBI Taxonomy" id="31234"/>
    <lineage>
        <taxon>Eukaryota</taxon>
        <taxon>Metazoa</taxon>
        <taxon>Ecdysozoa</taxon>
        <taxon>Nematoda</taxon>
        <taxon>Chromadorea</taxon>
        <taxon>Rhabditida</taxon>
        <taxon>Rhabditina</taxon>
        <taxon>Rhabditomorpha</taxon>
        <taxon>Rhabditoidea</taxon>
        <taxon>Rhabditidae</taxon>
        <taxon>Peloderinae</taxon>
        <taxon>Caenorhabditis</taxon>
    </lineage>
</organism>